<dbReference type="AlphaFoldDB" id="A0A512BCK6"/>
<evidence type="ECO:0000313" key="2">
    <source>
        <dbReference type="Proteomes" id="UP000321513"/>
    </source>
</evidence>
<sequence length="139" mass="16304">MICCQTINIYEKTAYFPLHSWKSAERPSFTFEILDTTSLYNIFFVLRHEDAYNYNNIWVNLTVKGPTEVVTVRREFILGNNRQGWLGSGMDDIFEHRISFSDKPAPLHKGKYTFTLQQDMREDPLDHILNAGIRVEKVK</sequence>
<accession>A0A512BCK6</accession>
<name>A0A512BCK6_9BACT</name>
<keyword evidence="2" id="KW-1185">Reference proteome</keyword>
<dbReference type="EMBL" id="BJYT01000007">
    <property type="protein sequence ID" value="GEO09700.1"/>
    <property type="molecule type" value="Genomic_DNA"/>
</dbReference>
<organism evidence="1 2">
    <name type="scientific">Segetibacter aerophilus</name>
    <dbReference type="NCBI Taxonomy" id="670293"/>
    <lineage>
        <taxon>Bacteria</taxon>
        <taxon>Pseudomonadati</taxon>
        <taxon>Bacteroidota</taxon>
        <taxon>Chitinophagia</taxon>
        <taxon>Chitinophagales</taxon>
        <taxon>Chitinophagaceae</taxon>
        <taxon>Segetibacter</taxon>
    </lineage>
</organism>
<protein>
    <recommendedName>
        <fullName evidence="3">Gliding motility lipoprotein GldH</fullName>
    </recommendedName>
</protein>
<evidence type="ECO:0008006" key="3">
    <source>
        <dbReference type="Google" id="ProtNLM"/>
    </source>
</evidence>
<dbReference type="Proteomes" id="UP000321513">
    <property type="component" value="Unassembled WGS sequence"/>
</dbReference>
<comment type="caution">
    <text evidence="1">The sequence shown here is derived from an EMBL/GenBank/DDBJ whole genome shotgun (WGS) entry which is preliminary data.</text>
</comment>
<reference evidence="1 2" key="1">
    <citation type="submission" date="2019-07" db="EMBL/GenBank/DDBJ databases">
        <title>Whole genome shotgun sequence of Segetibacter aerophilus NBRC 106135.</title>
        <authorList>
            <person name="Hosoyama A."/>
            <person name="Uohara A."/>
            <person name="Ohji S."/>
            <person name="Ichikawa N."/>
        </authorList>
    </citation>
    <scope>NUCLEOTIDE SEQUENCE [LARGE SCALE GENOMIC DNA]</scope>
    <source>
        <strain evidence="1 2">NBRC 106135</strain>
    </source>
</reference>
<dbReference type="InterPro" id="IPR020018">
    <property type="entry name" value="Motility-assoc_lipoprot_GldH"/>
</dbReference>
<evidence type="ECO:0000313" key="1">
    <source>
        <dbReference type="EMBL" id="GEO09700.1"/>
    </source>
</evidence>
<dbReference type="Pfam" id="PF14109">
    <property type="entry name" value="GldH_lipo"/>
    <property type="match status" value="1"/>
</dbReference>
<gene>
    <name evidence="1" type="ORF">SAE01_21960</name>
</gene>
<proteinExistence type="predicted"/>
<dbReference type="NCBIfam" id="TIGR03511">
    <property type="entry name" value="GldH_lipo"/>
    <property type="match status" value="1"/>
</dbReference>